<protein>
    <submittedName>
        <fullName evidence="3">ATP-binding protein involved in virulence</fullName>
    </submittedName>
</protein>
<dbReference type="GO" id="GO:0005524">
    <property type="term" value="F:ATP binding"/>
    <property type="evidence" value="ECO:0007669"/>
    <property type="project" value="UniProtKB-KW"/>
</dbReference>
<dbReference type="Proteomes" id="UP000515264">
    <property type="component" value="Chromosome 1"/>
</dbReference>
<gene>
    <name evidence="3" type="ORF">Vspart_00768</name>
</gene>
<keyword evidence="3" id="KW-0547">Nucleotide-binding</keyword>
<dbReference type="Pfam" id="PF20469">
    <property type="entry name" value="OLD-like_TOPRIM"/>
    <property type="match status" value="1"/>
</dbReference>
<sequence>MAVKLEKFVVKNFKSIGSQPVEIELDEIVILVGGNNYGKSTILKAYHAAVNSEKLSKEDFHNCITSDPTTYPTVELHILCSGDDTPSDKFQEPIENSEFVRVKEQFVWEKPNALPVRKGFRVDLERFAIDSDNVPKCPWATDNASRKKRPKAHLIDTFDDPDAQNNVIKSLVVEVLLEDKIKGFKSEKNDFDFSTIYENLNSLKSEFIDKAKGDLNSIASDISTYVKKIVPNHELHIDITSDEVVTSNIKIFDSKDVEISFGKNDSLFPIESHGSGARRTLLWSLLKSIADLGYESKGKKYAELGAIKSHLLLLDEPELSLHPSACRQTRDMLYDLAEKNDNWQVMVTTHSPSFIDLTRDHTKIIRVEIENDNVQATTIFRPEDVAFDEDETEELKLLNLMKPDVLEFFFGGKVLLVEGDTEFSAFSKIISDDKNDNHENSIFNDLLVLRCNGKVQVSMFMKVLNHFKKDYFVLHDIDTKQIIKNRKFKEGNKLNIESNPAWTNNEKIKNQMSKFSNVYASVINFETAYFDESIQSGKPQNAIEKLRNEEIYKTVKDLLTAIVCNDNLPNGAIKWETIGEISDAFDSYAAQHPEVIPVLQ</sequence>
<dbReference type="InterPro" id="IPR051396">
    <property type="entry name" value="Bact_Antivir_Def_Nuclease"/>
</dbReference>
<reference evidence="3 4" key="1">
    <citation type="journal article" date="2020" name="J. Nat. Prod.">
        <title>Genomics-Metabolomics Profiling Disclosed Marine Vibrio spartinae 3.6 as a Producer of a New Branched Side Chain Prodigiosin.</title>
        <authorList>
            <person name="Vitale G.A."/>
            <person name="Sciarretta M."/>
            <person name="Palma Esposito F."/>
            <person name="January G.G."/>
            <person name="Giaccio M."/>
            <person name="Bunk B."/>
            <person name="Sproer C."/>
            <person name="Bajerski F."/>
            <person name="Power D."/>
            <person name="Festa C."/>
            <person name="Monti M.C."/>
            <person name="D'Auria M.V."/>
            <person name="de Pascale D."/>
        </authorList>
    </citation>
    <scope>NUCLEOTIDE SEQUENCE [LARGE SCALE GENOMIC DNA]</scope>
    <source>
        <strain evidence="3 4">3.6</strain>
    </source>
</reference>
<keyword evidence="3" id="KW-0067">ATP-binding</keyword>
<dbReference type="Pfam" id="PF13175">
    <property type="entry name" value="AAA_15"/>
    <property type="match status" value="2"/>
</dbReference>
<evidence type="ECO:0000313" key="4">
    <source>
        <dbReference type="Proteomes" id="UP000515264"/>
    </source>
</evidence>
<evidence type="ECO:0000259" key="1">
    <source>
        <dbReference type="Pfam" id="PF13175"/>
    </source>
</evidence>
<evidence type="ECO:0000313" key="3">
    <source>
        <dbReference type="EMBL" id="QMV13530.1"/>
    </source>
</evidence>
<accession>A0ABX6QX70</accession>
<organism evidence="3 4">
    <name type="scientific">Vibrio spartinae</name>
    <dbReference type="NCBI Taxonomy" id="1918945"/>
    <lineage>
        <taxon>Bacteria</taxon>
        <taxon>Pseudomonadati</taxon>
        <taxon>Pseudomonadota</taxon>
        <taxon>Gammaproteobacteria</taxon>
        <taxon>Vibrionales</taxon>
        <taxon>Vibrionaceae</taxon>
        <taxon>Vibrio</taxon>
    </lineage>
</organism>
<feature type="domain" description="OLD protein-like TOPRIM" evidence="2">
    <location>
        <begin position="409"/>
        <end position="478"/>
    </location>
</feature>
<dbReference type="EMBL" id="CP046268">
    <property type="protein sequence ID" value="QMV13530.1"/>
    <property type="molecule type" value="Genomic_DNA"/>
</dbReference>
<dbReference type="CDD" id="cd01026">
    <property type="entry name" value="TOPRIM_OLD"/>
    <property type="match status" value="1"/>
</dbReference>
<feature type="domain" description="Endonuclease GajA/Old nuclease/RecF-like AAA" evidence="1">
    <location>
        <begin position="189"/>
        <end position="355"/>
    </location>
</feature>
<dbReference type="InterPro" id="IPR027417">
    <property type="entry name" value="P-loop_NTPase"/>
</dbReference>
<proteinExistence type="predicted"/>
<dbReference type="RefSeq" id="WP_182288220.1">
    <property type="nucleotide sequence ID" value="NZ_CP046268.1"/>
</dbReference>
<dbReference type="Gene3D" id="3.40.50.300">
    <property type="entry name" value="P-loop containing nucleotide triphosphate hydrolases"/>
    <property type="match status" value="1"/>
</dbReference>
<evidence type="ECO:0000259" key="2">
    <source>
        <dbReference type="Pfam" id="PF20469"/>
    </source>
</evidence>
<dbReference type="InterPro" id="IPR034139">
    <property type="entry name" value="TOPRIM_OLD"/>
</dbReference>
<feature type="domain" description="Endonuclease GajA/Old nuclease/RecF-like AAA" evidence="1">
    <location>
        <begin position="4"/>
        <end position="53"/>
    </location>
</feature>
<name>A0ABX6QX70_9VIBR</name>
<dbReference type="PANTHER" id="PTHR43581:SF2">
    <property type="entry name" value="EXCINUCLEASE ATPASE SUBUNIT"/>
    <property type="match status" value="1"/>
</dbReference>
<dbReference type="InterPro" id="IPR041685">
    <property type="entry name" value="AAA_GajA/Old/RecF-like"/>
</dbReference>
<keyword evidence="4" id="KW-1185">Reference proteome</keyword>
<dbReference type="PANTHER" id="PTHR43581">
    <property type="entry name" value="ATP/GTP PHOSPHATASE"/>
    <property type="match status" value="1"/>
</dbReference>
<dbReference type="SUPFAM" id="SSF52540">
    <property type="entry name" value="P-loop containing nucleoside triphosphate hydrolases"/>
    <property type="match status" value="1"/>
</dbReference>